<keyword evidence="5" id="KW-1185">Reference proteome</keyword>
<dbReference type="Gene3D" id="3.40.50.1820">
    <property type="entry name" value="alpha/beta hydrolase"/>
    <property type="match status" value="1"/>
</dbReference>
<evidence type="ECO:0000313" key="5">
    <source>
        <dbReference type="Proteomes" id="UP000001591"/>
    </source>
</evidence>
<dbReference type="SUPFAM" id="SSF82171">
    <property type="entry name" value="DPP6 N-terminal domain-like"/>
    <property type="match status" value="1"/>
</dbReference>
<dbReference type="GO" id="GO:0008236">
    <property type="term" value="F:serine-type peptidase activity"/>
    <property type="evidence" value="ECO:0007669"/>
    <property type="project" value="InterPro"/>
</dbReference>
<sequence>MRRSNGVIAVGVLGAALLAAAAPSARAETLTVERLVASPSLSGPQPGAVHFSPDGRWVTYLKPSAADASRRDLWGYELATGRQTLLVDAGEFAAATESEEERARRERQRIRETGVTEYVWDAAGKAVVLPSSGDIYLKELAGPIRRLTRTPEAETDPKVSPDGRRIAYVRGGNLYVLDLAGGAETALTTDGADGILNGMAEFVAQEEMDRDTGYWWSPDGSRIAYARVDERAVPLVNRYDYGADGVKVVPQRYPFAGGPNAVVRLFVQAVAGGPPVAVDLGPSEDIYLARVDWRPDGGLAVQRLSRDHKRLDLLFADPATGVSRVVLSETGKTWVDVHSDLRFLPDGRFVWSSAADGFRHLFLHGADGRRLNAITRGDWDADAVVGLDTEAGRVLFTGFADGPLERHVYAAALDGSDAAKPRRLSGLAGWHAAELAKTGGIWLDTASAPDQPPQLSLRDRQGRLIGWLEENRIAEGHPYRPYADAHIAPDFGTLTAADGSLLSWMMLKPPAATAQKPAPAIVVTYGGPGVPQLAARRWSGTALLMQVMAQQGYVVFVLDNRGTANRGKAFEDQIYKAFGTVEPADQAAGAAYLKSLPFVRGDRIGIYGHSYGGYNTLMALLQKPEMFAAGVAGAPVTDWTLYDTFYTERFMGLPSEDGGAAYARASVLEQADKLARPLLLLHGMADDNVFLDNTVRLAARLQKARKPFEMMLYPGERHGFFDRDMRAHSYRTMLDFFDRHLKGG</sequence>
<dbReference type="InterPro" id="IPR029058">
    <property type="entry name" value="AB_hydrolase_fold"/>
</dbReference>
<feature type="chain" id="PRO_5002844256" evidence="1">
    <location>
        <begin position="28"/>
        <end position="744"/>
    </location>
</feature>
<dbReference type="MEROPS" id="S09.009"/>
<name>B6IML6_RHOCS</name>
<dbReference type="InterPro" id="IPR001375">
    <property type="entry name" value="Peptidase_S9_cat"/>
</dbReference>
<dbReference type="PANTHER" id="PTHR11731:SF193">
    <property type="entry name" value="DIPEPTIDYL PEPTIDASE 9"/>
    <property type="match status" value="1"/>
</dbReference>
<dbReference type="GO" id="GO:0008239">
    <property type="term" value="F:dipeptidyl-peptidase activity"/>
    <property type="evidence" value="ECO:0007669"/>
    <property type="project" value="TreeGrafter"/>
</dbReference>
<dbReference type="STRING" id="414684.RC1_1181"/>
<dbReference type="Gene3D" id="2.140.10.30">
    <property type="entry name" value="Dipeptidylpeptidase IV, N-terminal domain"/>
    <property type="match status" value="1"/>
</dbReference>
<dbReference type="KEGG" id="rce:RC1_1181"/>
<dbReference type="eggNOG" id="COG0823">
    <property type="taxonomic scope" value="Bacteria"/>
</dbReference>
<protein>
    <submittedName>
        <fullName evidence="4">Dipeptidyl peptidase IV</fullName>
    </submittedName>
</protein>
<evidence type="ECO:0000313" key="4">
    <source>
        <dbReference type="EMBL" id="ACI98595.1"/>
    </source>
</evidence>
<keyword evidence="1" id="KW-0732">Signal</keyword>
<dbReference type="SMR" id="B6IML6"/>
<dbReference type="PANTHER" id="PTHR11731">
    <property type="entry name" value="PROTEASE FAMILY S9B,C DIPEPTIDYL-PEPTIDASE IV-RELATED"/>
    <property type="match status" value="1"/>
</dbReference>
<dbReference type="eggNOG" id="COG1506">
    <property type="taxonomic scope" value="Bacteria"/>
</dbReference>
<dbReference type="Pfam" id="PF00930">
    <property type="entry name" value="DPPIV_N"/>
    <property type="match status" value="1"/>
</dbReference>
<organism evidence="4 5">
    <name type="scientific">Rhodospirillum centenum (strain ATCC 51521 / SW)</name>
    <dbReference type="NCBI Taxonomy" id="414684"/>
    <lineage>
        <taxon>Bacteria</taxon>
        <taxon>Pseudomonadati</taxon>
        <taxon>Pseudomonadota</taxon>
        <taxon>Alphaproteobacteria</taxon>
        <taxon>Rhodospirillales</taxon>
        <taxon>Rhodospirillaceae</taxon>
        <taxon>Rhodospirillum</taxon>
    </lineage>
</organism>
<feature type="domain" description="Peptidase S9 prolyl oligopeptidase catalytic" evidence="2">
    <location>
        <begin position="545"/>
        <end position="743"/>
    </location>
</feature>
<dbReference type="Pfam" id="PF00326">
    <property type="entry name" value="Peptidase_S9"/>
    <property type="match status" value="1"/>
</dbReference>
<reference evidence="4 5" key="1">
    <citation type="journal article" date="2010" name="BMC Genomics">
        <title>Metabolic flexibility revealed in the genome of the cyst-forming alpha-1 proteobacterium Rhodospirillum centenum.</title>
        <authorList>
            <person name="Lu Y.K."/>
            <person name="Marden J."/>
            <person name="Han M."/>
            <person name="Swingley W.D."/>
            <person name="Mastrian S.D."/>
            <person name="Chowdhury S.R."/>
            <person name="Hao J."/>
            <person name="Helmy T."/>
            <person name="Kim S."/>
            <person name="Kurdoglu A.A."/>
            <person name="Matthies H.J."/>
            <person name="Rollo D."/>
            <person name="Stothard P."/>
            <person name="Blankenship R.E."/>
            <person name="Bauer C.E."/>
            <person name="Touchman J.W."/>
        </authorList>
    </citation>
    <scope>NUCLEOTIDE SEQUENCE [LARGE SCALE GENOMIC DNA]</scope>
    <source>
        <strain evidence="5">ATCC 51521 / SW</strain>
    </source>
</reference>
<dbReference type="OrthoDB" id="1094230at2"/>
<dbReference type="Proteomes" id="UP000001591">
    <property type="component" value="Chromosome"/>
</dbReference>
<dbReference type="InterPro" id="IPR002469">
    <property type="entry name" value="Peptidase_S9B_N"/>
</dbReference>
<dbReference type="InterPro" id="IPR050278">
    <property type="entry name" value="Serine_Prot_S9B/DPPIV"/>
</dbReference>
<evidence type="ECO:0000259" key="2">
    <source>
        <dbReference type="Pfam" id="PF00326"/>
    </source>
</evidence>
<accession>B6IML6</accession>
<gene>
    <name evidence="4" type="ordered locus">RC1_1181</name>
</gene>
<dbReference type="ESTHER" id="rhocs-b6iml6">
    <property type="family name" value="DPP4N_Peptidase_S9"/>
</dbReference>
<feature type="domain" description="Dipeptidylpeptidase IV N-terminal" evidence="3">
    <location>
        <begin position="133"/>
        <end position="453"/>
    </location>
</feature>
<evidence type="ECO:0000259" key="3">
    <source>
        <dbReference type="Pfam" id="PF00930"/>
    </source>
</evidence>
<dbReference type="EMBL" id="CP000613">
    <property type="protein sequence ID" value="ACI98595.1"/>
    <property type="molecule type" value="Genomic_DNA"/>
</dbReference>
<dbReference type="SUPFAM" id="SSF53474">
    <property type="entry name" value="alpha/beta-Hydrolases"/>
    <property type="match status" value="1"/>
</dbReference>
<evidence type="ECO:0000256" key="1">
    <source>
        <dbReference type="SAM" id="SignalP"/>
    </source>
</evidence>
<proteinExistence type="predicted"/>
<dbReference type="RefSeq" id="WP_012566384.1">
    <property type="nucleotide sequence ID" value="NC_011420.2"/>
</dbReference>
<dbReference type="AlphaFoldDB" id="B6IML6"/>
<dbReference type="HOGENOM" id="CLU_006105_2_1_5"/>
<feature type="signal peptide" evidence="1">
    <location>
        <begin position="1"/>
        <end position="27"/>
    </location>
</feature>
<dbReference type="GO" id="GO:0006508">
    <property type="term" value="P:proteolysis"/>
    <property type="evidence" value="ECO:0007669"/>
    <property type="project" value="InterPro"/>
</dbReference>